<dbReference type="InterPro" id="IPR013766">
    <property type="entry name" value="Thioredoxin_domain"/>
</dbReference>
<evidence type="ECO:0000256" key="1">
    <source>
        <dbReference type="SAM" id="SignalP"/>
    </source>
</evidence>
<dbReference type="PROSITE" id="PS51352">
    <property type="entry name" value="THIOREDOXIN_2"/>
    <property type="match status" value="1"/>
</dbReference>
<dbReference type="InterPro" id="IPR036249">
    <property type="entry name" value="Thioredoxin-like_sf"/>
</dbReference>
<sequence length="194" mass="20303">MRIRPVVAVLLAALVLLPAGCGGSGAASAPKFDAKAAAASDGPVVPAATSSAPTAPAVVPDALKFTGTTLEGRPFDAAKYAGRPVVLWFWAPWCAVCLGQASTVGDLAKQYDGKVTMVGVAGLDKNTKAMHEFIAEGEVGNVTHLNDSAGAIWRKFGVTQQSFFVMIDRKGKIQLNGYQDTVTLGQWVAYLDQH</sequence>
<dbReference type="Pfam" id="PF08534">
    <property type="entry name" value="Redoxin"/>
    <property type="match status" value="1"/>
</dbReference>
<keyword evidence="4" id="KW-1185">Reference proteome</keyword>
<name>A0A9W6NR70_9ACTN</name>
<comment type="caution">
    <text evidence="3">The sequence shown here is derived from an EMBL/GenBank/DDBJ whole genome shotgun (WGS) entry which is preliminary data.</text>
</comment>
<feature type="chain" id="PRO_5040990108" description="Thioredoxin domain-containing protein" evidence="1">
    <location>
        <begin position="27"/>
        <end position="194"/>
    </location>
</feature>
<reference evidence="3" key="1">
    <citation type="journal article" date="2014" name="Int. J. Syst. Evol. Microbiol.">
        <title>Complete genome sequence of Corynebacterium casei LMG S-19264T (=DSM 44701T), isolated from a smear-ripened cheese.</title>
        <authorList>
            <consortium name="US DOE Joint Genome Institute (JGI-PGF)"/>
            <person name="Walter F."/>
            <person name="Albersmeier A."/>
            <person name="Kalinowski J."/>
            <person name="Ruckert C."/>
        </authorList>
    </citation>
    <scope>NUCLEOTIDE SEQUENCE</scope>
    <source>
        <strain evidence="3">VKM Ac-1321</strain>
    </source>
</reference>
<dbReference type="EMBL" id="BSFP01000067">
    <property type="protein sequence ID" value="GLL06103.1"/>
    <property type="molecule type" value="Genomic_DNA"/>
</dbReference>
<evidence type="ECO:0000313" key="4">
    <source>
        <dbReference type="Proteomes" id="UP001143480"/>
    </source>
</evidence>
<feature type="domain" description="Thioredoxin" evidence="2">
    <location>
        <begin position="56"/>
        <end position="194"/>
    </location>
</feature>
<organism evidence="3 4">
    <name type="scientific">Dactylosporangium matsuzakiense</name>
    <dbReference type="NCBI Taxonomy" id="53360"/>
    <lineage>
        <taxon>Bacteria</taxon>
        <taxon>Bacillati</taxon>
        <taxon>Actinomycetota</taxon>
        <taxon>Actinomycetes</taxon>
        <taxon>Micromonosporales</taxon>
        <taxon>Micromonosporaceae</taxon>
        <taxon>Dactylosporangium</taxon>
    </lineage>
</organism>
<keyword evidence="1" id="KW-0732">Signal</keyword>
<dbReference type="PANTHER" id="PTHR42852">
    <property type="entry name" value="THIOL:DISULFIDE INTERCHANGE PROTEIN DSBE"/>
    <property type="match status" value="1"/>
</dbReference>
<evidence type="ECO:0000313" key="3">
    <source>
        <dbReference type="EMBL" id="GLL06103.1"/>
    </source>
</evidence>
<dbReference type="SUPFAM" id="SSF52833">
    <property type="entry name" value="Thioredoxin-like"/>
    <property type="match status" value="1"/>
</dbReference>
<dbReference type="GO" id="GO:0016491">
    <property type="term" value="F:oxidoreductase activity"/>
    <property type="evidence" value="ECO:0007669"/>
    <property type="project" value="InterPro"/>
</dbReference>
<feature type="signal peptide" evidence="1">
    <location>
        <begin position="1"/>
        <end position="26"/>
    </location>
</feature>
<gene>
    <name evidence="3" type="ORF">GCM10017581_078510</name>
</gene>
<protein>
    <recommendedName>
        <fullName evidence="2">Thioredoxin domain-containing protein</fullName>
    </recommendedName>
</protein>
<dbReference type="InterPro" id="IPR050553">
    <property type="entry name" value="Thioredoxin_ResA/DsbE_sf"/>
</dbReference>
<accession>A0A9W6NR70</accession>
<dbReference type="PANTHER" id="PTHR42852:SF17">
    <property type="entry name" value="THIOREDOXIN-LIKE PROTEIN HI_1115"/>
    <property type="match status" value="1"/>
</dbReference>
<dbReference type="AlphaFoldDB" id="A0A9W6NR70"/>
<proteinExistence type="predicted"/>
<dbReference type="RefSeq" id="WP_261964433.1">
    <property type="nucleotide sequence ID" value="NZ_BAAAXA010000001.1"/>
</dbReference>
<dbReference type="Proteomes" id="UP001143480">
    <property type="component" value="Unassembled WGS sequence"/>
</dbReference>
<dbReference type="Gene3D" id="3.40.30.10">
    <property type="entry name" value="Glutaredoxin"/>
    <property type="match status" value="1"/>
</dbReference>
<evidence type="ECO:0000259" key="2">
    <source>
        <dbReference type="PROSITE" id="PS51352"/>
    </source>
</evidence>
<reference evidence="3" key="2">
    <citation type="submission" date="2023-01" db="EMBL/GenBank/DDBJ databases">
        <authorList>
            <person name="Sun Q."/>
            <person name="Evtushenko L."/>
        </authorList>
    </citation>
    <scope>NUCLEOTIDE SEQUENCE</scope>
    <source>
        <strain evidence="3">VKM Ac-1321</strain>
    </source>
</reference>
<dbReference type="InterPro" id="IPR013740">
    <property type="entry name" value="Redoxin"/>
</dbReference>